<sequence length="55" mass="6304">MAHTVQDSTKWILCSAKVDAPDLEDRREFGEELSDEDSKYDKARGNVNLLREHSP</sequence>
<dbReference type="EMBL" id="KN831814">
    <property type="protein sequence ID" value="KIM35793.1"/>
    <property type="molecule type" value="Genomic_DNA"/>
</dbReference>
<proteinExistence type="predicted"/>
<dbReference type="AlphaFoldDB" id="A0A0C2XD21"/>
<keyword evidence="2" id="KW-1185">Reference proteome</keyword>
<name>A0A0C2XD21_HEBCY</name>
<dbReference type="Proteomes" id="UP000053424">
    <property type="component" value="Unassembled WGS sequence"/>
</dbReference>
<gene>
    <name evidence="1" type="ORF">M413DRAFT_449609</name>
</gene>
<protein>
    <submittedName>
        <fullName evidence="1">Uncharacterized protein</fullName>
    </submittedName>
</protein>
<accession>A0A0C2XD21</accession>
<reference evidence="1 2" key="1">
    <citation type="submission" date="2014-04" db="EMBL/GenBank/DDBJ databases">
        <authorList>
            <consortium name="DOE Joint Genome Institute"/>
            <person name="Kuo A."/>
            <person name="Gay G."/>
            <person name="Dore J."/>
            <person name="Kohler A."/>
            <person name="Nagy L.G."/>
            <person name="Floudas D."/>
            <person name="Copeland A."/>
            <person name="Barry K.W."/>
            <person name="Cichocki N."/>
            <person name="Veneault-Fourrey C."/>
            <person name="LaButti K."/>
            <person name="Lindquist E.A."/>
            <person name="Lipzen A."/>
            <person name="Lundell T."/>
            <person name="Morin E."/>
            <person name="Murat C."/>
            <person name="Sun H."/>
            <person name="Tunlid A."/>
            <person name="Henrissat B."/>
            <person name="Grigoriev I.V."/>
            <person name="Hibbett D.S."/>
            <person name="Martin F."/>
            <person name="Nordberg H.P."/>
            <person name="Cantor M.N."/>
            <person name="Hua S.X."/>
        </authorList>
    </citation>
    <scope>NUCLEOTIDE SEQUENCE [LARGE SCALE GENOMIC DNA]</scope>
    <source>
        <strain evidence="2">h7</strain>
    </source>
</reference>
<organism evidence="1 2">
    <name type="scientific">Hebeloma cylindrosporum</name>
    <dbReference type="NCBI Taxonomy" id="76867"/>
    <lineage>
        <taxon>Eukaryota</taxon>
        <taxon>Fungi</taxon>
        <taxon>Dikarya</taxon>
        <taxon>Basidiomycota</taxon>
        <taxon>Agaricomycotina</taxon>
        <taxon>Agaricomycetes</taxon>
        <taxon>Agaricomycetidae</taxon>
        <taxon>Agaricales</taxon>
        <taxon>Agaricineae</taxon>
        <taxon>Hymenogastraceae</taxon>
        <taxon>Hebeloma</taxon>
    </lineage>
</organism>
<evidence type="ECO:0000313" key="1">
    <source>
        <dbReference type="EMBL" id="KIM35793.1"/>
    </source>
</evidence>
<reference evidence="2" key="2">
    <citation type="submission" date="2015-01" db="EMBL/GenBank/DDBJ databases">
        <title>Evolutionary Origins and Diversification of the Mycorrhizal Mutualists.</title>
        <authorList>
            <consortium name="DOE Joint Genome Institute"/>
            <consortium name="Mycorrhizal Genomics Consortium"/>
            <person name="Kohler A."/>
            <person name="Kuo A."/>
            <person name="Nagy L.G."/>
            <person name="Floudas D."/>
            <person name="Copeland A."/>
            <person name="Barry K.W."/>
            <person name="Cichocki N."/>
            <person name="Veneault-Fourrey C."/>
            <person name="LaButti K."/>
            <person name="Lindquist E.A."/>
            <person name="Lipzen A."/>
            <person name="Lundell T."/>
            <person name="Morin E."/>
            <person name="Murat C."/>
            <person name="Riley R."/>
            <person name="Ohm R."/>
            <person name="Sun H."/>
            <person name="Tunlid A."/>
            <person name="Henrissat B."/>
            <person name="Grigoriev I.V."/>
            <person name="Hibbett D.S."/>
            <person name="Martin F."/>
        </authorList>
    </citation>
    <scope>NUCLEOTIDE SEQUENCE [LARGE SCALE GENOMIC DNA]</scope>
    <source>
        <strain evidence="2">h7</strain>
    </source>
</reference>
<evidence type="ECO:0000313" key="2">
    <source>
        <dbReference type="Proteomes" id="UP000053424"/>
    </source>
</evidence>
<dbReference type="HOGENOM" id="CLU_3032584_0_0_1"/>